<feature type="region of interest" description="Disordered" evidence="1">
    <location>
        <begin position="163"/>
        <end position="182"/>
    </location>
</feature>
<evidence type="ECO:0000313" key="3">
    <source>
        <dbReference type="Proteomes" id="UP000031443"/>
    </source>
</evidence>
<organism evidence="2 3">
    <name type="scientific">Chelonia mydas</name>
    <name type="common">Green sea-turtle</name>
    <name type="synonym">Chelonia agassizi</name>
    <dbReference type="NCBI Taxonomy" id="8469"/>
    <lineage>
        <taxon>Eukaryota</taxon>
        <taxon>Metazoa</taxon>
        <taxon>Chordata</taxon>
        <taxon>Craniata</taxon>
        <taxon>Vertebrata</taxon>
        <taxon>Euteleostomi</taxon>
        <taxon>Archelosauria</taxon>
        <taxon>Testudinata</taxon>
        <taxon>Testudines</taxon>
        <taxon>Cryptodira</taxon>
        <taxon>Durocryptodira</taxon>
        <taxon>Americhelydia</taxon>
        <taxon>Chelonioidea</taxon>
        <taxon>Cheloniidae</taxon>
        <taxon>Chelonia</taxon>
    </lineage>
</organism>
<name>M7B393_CHEMY</name>
<dbReference type="Proteomes" id="UP000031443">
    <property type="component" value="Unassembled WGS sequence"/>
</dbReference>
<protein>
    <submittedName>
        <fullName evidence="2">Uncharacterized protein</fullName>
    </submittedName>
</protein>
<accession>M7B393</accession>
<reference evidence="3" key="1">
    <citation type="journal article" date="2013" name="Nat. Genet.">
        <title>The draft genomes of soft-shell turtle and green sea turtle yield insights into the development and evolution of the turtle-specific body plan.</title>
        <authorList>
            <person name="Wang Z."/>
            <person name="Pascual-Anaya J."/>
            <person name="Zadissa A."/>
            <person name="Li W."/>
            <person name="Niimura Y."/>
            <person name="Huang Z."/>
            <person name="Li C."/>
            <person name="White S."/>
            <person name="Xiong Z."/>
            <person name="Fang D."/>
            <person name="Wang B."/>
            <person name="Ming Y."/>
            <person name="Chen Y."/>
            <person name="Zheng Y."/>
            <person name="Kuraku S."/>
            <person name="Pignatelli M."/>
            <person name="Herrero J."/>
            <person name="Beal K."/>
            <person name="Nozawa M."/>
            <person name="Li Q."/>
            <person name="Wang J."/>
            <person name="Zhang H."/>
            <person name="Yu L."/>
            <person name="Shigenobu S."/>
            <person name="Wang J."/>
            <person name="Liu J."/>
            <person name="Flicek P."/>
            <person name="Searle S."/>
            <person name="Wang J."/>
            <person name="Kuratani S."/>
            <person name="Yin Y."/>
            <person name="Aken B."/>
            <person name="Zhang G."/>
            <person name="Irie N."/>
        </authorList>
    </citation>
    <scope>NUCLEOTIDE SEQUENCE [LARGE SCALE GENOMIC DNA]</scope>
</reference>
<dbReference type="EMBL" id="KB553125">
    <property type="protein sequence ID" value="EMP29950.1"/>
    <property type="molecule type" value="Genomic_DNA"/>
</dbReference>
<gene>
    <name evidence="2" type="ORF">UY3_12942</name>
</gene>
<evidence type="ECO:0000256" key="1">
    <source>
        <dbReference type="SAM" id="MobiDB-lite"/>
    </source>
</evidence>
<keyword evidence="3" id="KW-1185">Reference proteome</keyword>
<proteinExistence type="predicted"/>
<evidence type="ECO:0000313" key="2">
    <source>
        <dbReference type="EMBL" id="EMP29950.1"/>
    </source>
</evidence>
<sequence length="182" mass="20626">MALTRVGSFEAMQFIVCLFGKQCQAIECRISSSLSEPKEGDTRLGDQDGAKAACLPRARRLWPRLSIEDLYEGDGSRCHDPGDWQQCLADQHWYPRDRRLTLNKRCHSVKREREPKQSLAIEWEILHWHWTFVNRPDECSQDALLIEMAEAIVLAADSASSEAAAELRTSNRESEGSFSSSA</sequence>
<dbReference type="AlphaFoldDB" id="M7B393"/>